<name>A0A9W4IUA1_9EURO</name>
<dbReference type="Pfam" id="PF01031">
    <property type="entry name" value="Dynamin_M"/>
    <property type="match status" value="1"/>
</dbReference>
<dbReference type="Proteomes" id="UP001152649">
    <property type="component" value="Unassembled WGS sequence"/>
</dbReference>
<sequence>MTLTNTGKMWPQNEDSLKPKVESPSSLDAVTLPAVTHIALELPARRQSGSPQMERSLANLSTDMKSLMKKIQDLSHLGIEDQQIALPKICVVGDQSTGKSSLIEAISEIRVPRAEGTCTRCPLEINLTQSDDPWKCAVYLCYRYMHVPPKGTTKVQKKKSLGPWEKMKDQEHHHFAELTDKNEITKAIFCAQLAILNPQVNPNIFSPDQDPQSSHGVQVKFSPNAVRLDISGPGYPNLSFYDLPGVINQAEQDSEKYLVNLVENLVKKYVEQDNSIVLLTLPMTDDATNSSAARLVRDIPNAPGRTLGVLTKPDLRATRAFGPWEEILQDVSFKLGHGYYVVHNSANPSTSHDMARMEEAEFFANDPWSTRLVHLEGRFGVKNLVAALSDLLKNQIIGCLPSILAKIDQKLKSIDESLATLPNPPTEEAQITLFEKITDLKKRIQDFFDESSPMKWRQPKHENKPLHEQWNMIVLDLQIALRQTRPVLEICAPKDKEDLSEPTDSDGELFIIEAKSAPAKKRKIASQSVDGDVDVKVPIQQHSSPYETPYFAGRRPALFTLQYLSDLRNGSQMLGVPNQLDPRAIRKLNKRSVEHWQDLLVTFLEASHGLVRRLLLEVLEDEFMEYHQTGLYQKLHKILETYLQKIRLAHLETSKEWCKSEMKVPFTMAEELHQTFMAKALKELQGRRAQSRASTYLHSRGDDMSDAKAPMKIKRIVDEDQLGPDRYSEEIKMMASSRAYYDIASSRFLDVLCQSTHVKLFDTCKDDLVGVIRDNLRIFGDDGRTRCLELMAEDPARQQRRTCLQKEREKMVTAQQELESLHRPDVAMVDDVDPWNQER</sequence>
<evidence type="ECO:0000256" key="1">
    <source>
        <dbReference type="ARBA" id="ARBA00022741"/>
    </source>
</evidence>
<dbReference type="GO" id="GO:0005525">
    <property type="term" value="F:GTP binding"/>
    <property type="evidence" value="ECO:0007669"/>
    <property type="project" value="InterPro"/>
</dbReference>
<dbReference type="PROSITE" id="PS51718">
    <property type="entry name" value="G_DYNAMIN_2"/>
    <property type="match status" value="1"/>
</dbReference>
<evidence type="ECO:0000313" key="7">
    <source>
        <dbReference type="Proteomes" id="UP001152649"/>
    </source>
</evidence>
<dbReference type="GO" id="GO:0005737">
    <property type="term" value="C:cytoplasm"/>
    <property type="evidence" value="ECO:0007669"/>
    <property type="project" value="TreeGrafter"/>
</dbReference>
<dbReference type="SUPFAM" id="SSF52540">
    <property type="entry name" value="P-loop containing nucleoside triphosphate hydrolases"/>
    <property type="match status" value="1"/>
</dbReference>
<dbReference type="GO" id="GO:0008017">
    <property type="term" value="F:microtubule binding"/>
    <property type="evidence" value="ECO:0007669"/>
    <property type="project" value="TreeGrafter"/>
</dbReference>
<dbReference type="AlphaFoldDB" id="A0A9W4IUA1"/>
<proteinExistence type="predicted"/>
<organism evidence="6 7">
    <name type="scientific">Penicillium salamii</name>
    <dbReference type="NCBI Taxonomy" id="1612424"/>
    <lineage>
        <taxon>Eukaryota</taxon>
        <taxon>Fungi</taxon>
        <taxon>Dikarya</taxon>
        <taxon>Ascomycota</taxon>
        <taxon>Pezizomycotina</taxon>
        <taxon>Eurotiomycetes</taxon>
        <taxon>Eurotiomycetidae</taxon>
        <taxon>Eurotiales</taxon>
        <taxon>Aspergillaceae</taxon>
        <taxon>Penicillium</taxon>
    </lineage>
</organism>
<dbReference type="PROSITE" id="PS51388">
    <property type="entry name" value="GED"/>
    <property type="match status" value="1"/>
</dbReference>
<dbReference type="Pfam" id="PF00350">
    <property type="entry name" value="Dynamin_N"/>
    <property type="match status" value="1"/>
</dbReference>
<dbReference type="PANTHER" id="PTHR11566">
    <property type="entry name" value="DYNAMIN"/>
    <property type="match status" value="1"/>
</dbReference>
<dbReference type="EMBL" id="CAJVPG010000110">
    <property type="protein sequence ID" value="CAG8339405.1"/>
    <property type="molecule type" value="Genomic_DNA"/>
</dbReference>
<dbReference type="OrthoDB" id="4951845at2759"/>
<evidence type="ECO:0000256" key="3">
    <source>
        <dbReference type="SAM" id="MobiDB-lite"/>
    </source>
</evidence>
<dbReference type="SMART" id="SM00053">
    <property type="entry name" value="DYNc"/>
    <property type="match status" value="1"/>
</dbReference>
<protein>
    <submittedName>
        <fullName evidence="6">Uncharacterized protein</fullName>
    </submittedName>
</protein>
<gene>
    <name evidence="6" type="ORF">PSALAMII_LOCUS2819</name>
</gene>
<dbReference type="CDD" id="cd08771">
    <property type="entry name" value="DLP_1"/>
    <property type="match status" value="1"/>
</dbReference>
<feature type="domain" description="Dynamin-type G" evidence="5">
    <location>
        <begin position="83"/>
        <end position="401"/>
    </location>
</feature>
<dbReference type="InterPro" id="IPR000375">
    <property type="entry name" value="Dynamin_stalk"/>
</dbReference>
<dbReference type="Gene3D" id="3.40.50.300">
    <property type="entry name" value="P-loop containing nucleotide triphosphate hydrolases"/>
    <property type="match status" value="1"/>
</dbReference>
<dbReference type="InterPro" id="IPR020850">
    <property type="entry name" value="GED_dom"/>
</dbReference>
<dbReference type="InterPro" id="IPR045063">
    <property type="entry name" value="Dynamin_N"/>
</dbReference>
<comment type="caution">
    <text evidence="6">The sequence shown here is derived from an EMBL/GenBank/DDBJ whole genome shotgun (WGS) entry which is preliminary data.</text>
</comment>
<keyword evidence="2" id="KW-0342">GTP-binding</keyword>
<dbReference type="GO" id="GO:0003924">
    <property type="term" value="F:GTPase activity"/>
    <property type="evidence" value="ECO:0007669"/>
    <property type="project" value="InterPro"/>
</dbReference>
<evidence type="ECO:0000313" key="6">
    <source>
        <dbReference type="EMBL" id="CAG8339405.1"/>
    </source>
</evidence>
<feature type="region of interest" description="Disordered" evidence="3">
    <location>
        <begin position="1"/>
        <end position="25"/>
    </location>
</feature>
<evidence type="ECO:0000256" key="2">
    <source>
        <dbReference type="ARBA" id="ARBA00023134"/>
    </source>
</evidence>
<keyword evidence="7" id="KW-1185">Reference proteome</keyword>
<dbReference type="GO" id="GO:0005886">
    <property type="term" value="C:plasma membrane"/>
    <property type="evidence" value="ECO:0007669"/>
    <property type="project" value="TreeGrafter"/>
</dbReference>
<reference evidence="6" key="1">
    <citation type="submission" date="2021-07" db="EMBL/GenBank/DDBJ databases">
        <authorList>
            <person name="Branca A.L. A."/>
        </authorList>
    </citation>
    <scope>NUCLEOTIDE SEQUENCE</scope>
</reference>
<dbReference type="InterPro" id="IPR030381">
    <property type="entry name" value="G_DYNAMIN_dom"/>
</dbReference>
<dbReference type="InterPro" id="IPR027417">
    <property type="entry name" value="P-loop_NTPase"/>
</dbReference>
<dbReference type="GO" id="GO:0031623">
    <property type="term" value="P:receptor internalization"/>
    <property type="evidence" value="ECO:0007669"/>
    <property type="project" value="TreeGrafter"/>
</dbReference>
<dbReference type="InterPro" id="IPR001401">
    <property type="entry name" value="Dynamin_GTPase"/>
</dbReference>
<dbReference type="PANTHER" id="PTHR11566:SF131">
    <property type="entry name" value="GTPASE, PUTATIVE (AFU_ORTHOLOGUE AFUA_6G07630)-RELATED"/>
    <property type="match status" value="1"/>
</dbReference>
<evidence type="ECO:0000259" key="4">
    <source>
        <dbReference type="PROSITE" id="PS51388"/>
    </source>
</evidence>
<dbReference type="Gene3D" id="1.20.120.1240">
    <property type="entry name" value="Dynamin, middle domain"/>
    <property type="match status" value="1"/>
</dbReference>
<dbReference type="InterPro" id="IPR022812">
    <property type="entry name" value="Dynamin"/>
</dbReference>
<evidence type="ECO:0000259" key="5">
    <source>
        <dbReference type="PROSITE" id="PS51718"/>
    </source>
</evidence>
<dbReference type="PRINTS" id="PR00195">
    <property type="entry name" value="DYNAMIN"/>
</dbReference>
<accession>A0A9W4IUA1</accession>
<keyword evidence="1" id="KW-0547">Nucleotide-binding</keyword>
<feature type="domain" description="GED" evidence="4">
    <location>
        <begin position="730"/>
        <end position="826"/>
    </location>
</feature>
<dbReference type="GO" id="GO:0005874">
    <property type="term" value="C:microtubule"/>
    <property type="evidence" value="ECO:0007669"/>
    <property type="project" value="TreeGrafter"/>
</dbReference>